<feature type="domain" description="C2" evidence="1">
    <location>
        <begin position="110"/>
        <end position="232"/>
    </location>
</feature>
<name>A0AAD5MT68_PARTN</name>
<keyword evidence="3" id="KW-1185">Reference proteome</keyword>
<dbReference type="AlphaFoldDB" id="A0AAD5MT68"/>
<sequence length="360" mass="41208">MDIELTNTDSNAQTHCSIGLAEEKIRRCSLSAVTNINLSESLQSNPEECRINEQHIMDSFNENMYRNQCEFRNHSPIPSSTIPYAPLIDTERISGDHTAVRSHVPRIFKKFNDSHLMSPVVNLRSESNKLRVKVIKAVRLGRETGIPDVHQPFVVIEVDEPAQKFTTNKGLGTCPYWEESFDFDLTSASEEILFEVYDGSSKISSEDDRNFLGLAIVNLEEIKKSGEHVHNLKLQGRPYRKDDVNGELTITFDFFNNPKTLATGKLVDTLRIRSSNGSEFRETITTQRRAVYDPHEHYDSAEIMPTKTTTILLKTVSQVRFPINMIWNNKNVICTIIFQYERKTNTTEYYSQQLKDPPAI</sequence>
<comment type="caution">
    <text evidence="2">The sequence shown here is derived from an EMBL/GenBank/DDBJ whole genome shotgun (WGS) entry which is preliminary data.</text>
</comment>
<dbReference type="PANTHER" id="PTHR21119:SF5">
    <property type="entry name" value="C2 DOMAIN-CONTAINING PROTEIN"/>
    <property type="match status" value="1"/>
</dbReference>
<evidence type="ECO:0000313" key="3">
    <source>
        <dbReference type="Proteomes" id="UP001196413"/>
    </source>
</evidence>
<dbReference type="SUPFAM" id="SSF49562">
    <property type="entry name" value="C2 domain (Calcium/lipid-binding domain, CaLB)"/>
    <property type="match status" value="1"/>
</dbReference>
<evidence type="ECO:0000259" key="1">
    <source>
        <dbReference type="PROSITE" id="PS50004"/>
    </source>
</evidence>
<evidence type="ECO:0000313" key="2">
    <source>
        <dbReference type="EMBL" id="KAJ1353299.1"/>
    </source>
</evidence>
<reference evidence="2" key="1">
    <citation type="submission" date="2021-06" db="EMBL/GenBank/DDBJ databases">
        <title>Parelaphostrongylus tenuis whole genome reference sequence.</title>
        <authorList>
            <person name="Garwood T.J."/>
            <person name="Larsen P.A."/>
            <person name="Fountain-Jones N.M."/>
            <person name="Garbe J.R."/>
            <person name="Macchietto M.G."/>
            <person name="Kania S.A."/>
            <person name="Gerhold R.W."/>
            <person name="Richards J.E."/>
            <person name="Wolf T.M."/>
        </authorList>
    </citation>
    <scope>NUCLEOTIDE SEQUENCE</scope>
    <source>
        <strain evidence="2">MNPRO001-30</strain>
        <tissue evidence="2">Meninges</tissue>
    </source>
</reference>
<dbReference type="Pfam" id="PF00168">
    <property type="entry name" value="C2"/>
    <property type="match status" value="1"/>
</dbReference>
<dbReference type="InterPro" id="IPR035892">
    <property type="entry name" value="C2_domain_sf"/>
</dbReference>
<dbReference type="InterPro" id="IPR000008">
    <property type="entry name" value="C2_dom"/>
</dbReference>
<dbReference type="PANTHER" id="PTHR21119">
    <property type="entry name" value="C2 DOMAIN-CONTAINING PROTEIN"/>
    <property type="match status" value="1"/>
</dbReference>
<dbReference type="EMBL" id="JAHQIW010001674">
    <property type="protein sequence ID" value="KAJ1353299.1"/>
    <property type="molecule type" value="Genomic_DNA"/>
</dbReference>
<protein>
    <recommendedName>
        <fullName evidence="1">C2 domain-containing protein</fullName>
    </recommendedName>
</protein>
<gene>
    <name evidence="2" type="ORF">KIN20_009900</name>
</gene>
<organism evidence="2 3">
    <name type="scientific">Parelaphostrongylus tenuis</name>
    <name type="common">Meningeal worm</name>
    <dbReference type="NCBI Taxonomy" id="148309"/>
    <lineage>
        <taxon>Eukaryota</taxon>
        <taxon>Metazoa</taxon>
        <taxon>Ecdysozoa</taxon>
        <taxon>Nematoda</taxon>
        <taxon>Chromadorea</taxon>
        <taxon>Rhabditida</taxon>
        <taxon>Rhabditina</taxon>
        <taxon>Rhabditomorpha</taxon>
        <taxon>Strongyloidea</taxon>
        <taxon>Metastrongylidae</taxon>
        <taxon>Parelaphostrongylus</taxon>
    </lineage>
</organism>
<dbReference type="Gene3D" id="2.60.40.150">
    <property type="entry name" value="C2 domain"/>
    <property type="match status" value="1"/>
</dbReference>
<dbReference type="InterPro" id="IPR039934">
    <property type="entry name" value="C2CD2/C2CD2L"/>
</dbReference>
<proteinExistence type="predicted"/>
<accession>A0AAD5MT68</accession>
<dbReference type="SMART" id="SM00239">
    <property type="entry name" value="C2"/>
    <property type="match status" value="1"/>
</dbReference>
<dbReference type="Proteomes" id="UP001196413">
    <property type="component" value="Unassembled WGS sequence"/>
</dbReference>
<dbReference type="PROSITE" id="PS50004">
    <property type="entry name" value="C2"/>
    <property type="match status" value="1"/>
</dbReference>